<dbReference type="GO" id="GO:0005737">
    <property type="term" value="C:cytoplasm"/>
    <property type="evidence" value="ECO:0007669"/>
    <property type="project" value="UniProtKB-ARBA"/>
</dbReference>
<proteinExistence type="inferred from homology"/>
<dbReference type="OrthoDB" id="9807878at2"/>
<keyword evidence="1 3" id="KW-0689">Ribosomal protein</keyword>
<keyword evidence="5" id="KW-1185">Reference proteome</keyword>
<dbReference type="GO" id="GO:0015935">
    <property type="term" value="C:small ribosomal subunit"/>
    <property type="evidence" value="ECO:0007669"/>
    <property type="project" value="TreeGrafter"/>
</dbReference>
<dbReference type="FunFam" id="3.30.1320.10:FF:000002">
    <property type="entry name" value="30S ribosomal protein S16"/>
    <property type="match status" value="1"/>
</dbReference>
<protein>
    <recommendedName>
        <fullName evidence="3">Small ribosomal subunit protein bS16</fullName>
    </recommendedName>
</protein>
<dbReference type="Gene3D" id="3.30.1320.10">
    <property type="match status" value="1"/>
</dbReference>
<evidence type="ECO:0000256" key="3">
    <source>
        <dbReference type="HAMAP-Rule" id="MF_00385"/>
    </source>
</evidence>
<comment type="similarity">
    <text evidence="3">Belongs to the bacterial ribosomal protein bS16 family.</text>
</comment>
<gene>
    <name evidence="3" type="primary">rpsP</name>
    <name evidence="4" type="ORF">SAMN04490355_102367</name>
</gene>
<dbReference type="NCBIfam" id="TIGR00002">
    <property type="entry name" value="S16"/>
    <property type="match status" value="1"/>
</dbReference>
<dbReference type="GO" id="GO:0003735">
    <property type="term" value="F:structural constituent of ribosome"/>
    <property type="evidence" value="ECO:0007669"/>
    <property type="project" value="InterPro"/>
</dbReference>
<reference evidence="5" key="1">
    <citation type="submission" date="2016-10" db="EMBL/GenBank/DDBJ databases">
        <authorList>
            <person name="Varghese N."/>
            <person name="Submissions S."/>
        </authorList>
    </citation>
    <scope>NUCLEOTIDE SEQUENCE [LARGE SCALE GENOMIC DNA]</scope>
    <source>
        <strain evidence="5">DSM 13327</strain>
    </source>
</reference>
<dbReference type="HAMAP" id="MF_00385">
    <property type="entry name" value="Ribosomal_bS16"/>
    <property type="match status" value="1"/>
</dbReference>
<dbReference type="RefSeq" id="WP_007934559.1">
    <property type="nucleotide sequence ID" value="NZ_FOTS01000023.1"/>
</dbReference>
<accession>A0A1I4LAU5</accession>
<evidence type="ECO:0000256" key="2">
    <source>
        <dbReference type="ARBA" id="ARBA00023274"/>
    </source>
</evidence>
<evidence type="ECO:0000313" key="5">
    <source>
        <dbReference type="Proteomes" id="UP000199520"/>
    </source>
</evidence>
<dbReference type="GO" id="GO:0006412">
    <property type="term" value="P:translation"/>
    <property type="evidence" value="ECO:0007669"/>
    <property type="project" value="UniProtKB-UniRule"/>
</dbReference>
<dbReference type="AlphaFoldDB" id="A0A1I4LAU5"/>
<dbReference type="InterPro" id="IPR000307">
    <property type="entry name" value="Ribosomal_bS16"/>
</dbReference>
<dbReference type="STRING" id="1123291.SAMN04490355_102367"/>
<dbReference type="Proteomes" id="UP000199520">
    <property type="component" value="Unassembled WGS sequence"/>
</dbReference>
<name>A0A1I4LAU5_9FIRM</name>
<organism evidence="4 5">
    <name type="scientific">Pelosinus propionicus DSM 13327</name>
    <dbReference type="NCBI Taxonomy" id="1123291"/>
    <lineage>
        <taxon>Bacteria</taxon>
        <taxon>Bacillati</taxon>
        <taxon>Bacillota</taxon>
        <taxon>Negativicutes</taxon>
        <taxon>Selenomonadales</taxon>
        <taxon>Sporomusaceae</taxon>
        <taxon>Pelosinus</taxon>
    </lineage>
</organism>
<evidence type="ECO:0000256" key="1">
    <source>
        <dbReference type="ARBA" id="ARBA00022980"/>
    </source>
</evidence>
<dbReference type="SUPFAM" id="SSF54565">
    <property type="entry name" value="Ribosomal protein S16"/>
    <property type="match status" value="1"/>
</dbReference>
<sequence>MAVKIRLMRMGAKKNPFYRVVVADSRAPRDGRSIETLGHYDSTVEPAIVKIDEDKAISWMQKGAQPTDTVKALFSKAGIMKKWDELKRTKKEA</sequence>
<dbReference type="PANTHER" id="PTHR12919">
    <property type="entry name" value="30S RIBOSOMAL PROTEIN S16"/>
    <property type="match status" value="1"/>
</dbReference>
<dbReference type="EMBL" id="FOTS01000023">
    <property type="protein sequence ID" value="SFL88006.1"/>
    <property type="molecule type" value="Genomic_DNA"/>
</dbReference>
<keyword evidence="2 3" id="KW-0687">Ribonucleoprotein</keyword>
<dbReference type="Pfam" id="PF00886">
    <property type="entry name" value="Ribosomal_S16"/>
    <property type="match status" value="1"/>
</dbReference>
<dbReference type="PANTHER" id="PTHR12919:SF20">
    <property type="entry name" value="SMALL RIBOSOMAL SUBUNIT PROTEIN BS16M"/>
    <property type="match status" value="1"/>
</dbReference>
<evidence type="ECO:0000313" key="4">
    <source>
        <dbReference type="EMBL" id="SFL88006.1"/>
    </source>
</evidence>
<dbReference type="InterPro" id="IPR023803">
    <property type="entry name" value="Ribosomal_bS16_dom_sf"/>
</dbReference>